<accession>A0A074XMB2</accession>
<feature type="signal peptide" evidence="1">
    <location>
        <begin position="1"/>
        <end position="17"/>
    </location>
</feature>
<name>A0A074XMB2_9PEZI</name>
<dbReference type="RefSeq" id="XP_013429723.1">
    <property type="nucleotide sequence ID" value="XM_013574269.1"/>
</dbReference>
<protein>
    <submittedName>
        <fullName evidence="2">Uncharacterized protein</fullName>
    </submittedName>
</protein>
<gene>
    <name evidence="2" type="ORF">M436DRAFT_62098</name>
</gene>
<reference evidence="2 3" key="1">
    <citation type="journal article" date="2014" name="BMC Genomics">
        <title>Genome sequencing of four Aureobasidium pullulans varieties: biotechnological potential, stress tolerance, and description of new species.</title>
        <authorList>
            <person name="Gostin Ar C."/>
            <person name="Ohm R.A."/>
            <person name="Kogej T."/>
            <person name="Sonjak S."/>
            <person name="Turk M."/>
            <person name="Zajc J."/>
            <person name="Zalar P."/>
            <person name="Grube M."/>
            <person name="Sun H."/>
            <person name="Han J."/>
            <person name="Sharma A."/>
            <person name="Chiniquy J."/>
            <person name="Ngan C.Y."/>
            <person name="Lipzen A."/>
            <person name="Barry K."/>
            <person name="Grigoriev I.V."/>
            <person name="Gunde-Cimerman N."/>
        </authorList>
    </citation>
    <scope>NUCLEOTIDE SEQUENCE [LARGE SCALE GENOMIC DNA]</scope>
    <source>
        <strain evidence="2 3">CBS 147.97</strain>
    </source>
</reference>
<evidence type="ECO:0000313" key="2">
    <source>
        <dbReference type="EMBL" id="KEQ75716.1"/>
    </source>
</evidence>
<dbReference type="HOGENOM" id="CLU_880394_0_0_1"/>
<keyword evidence="3" id="KW-1185">Reference proteome</keyword>
<dbReference type="Proteomes" id="UP000027730">
    <property type="component" value="Unassembled WGS sequence"/>
</dbReference>
<evidence type="ECO:0000256" key="1">
    <source>
        <dbReference type="SAM" id="SignalP"/>
    </source>
</evidence>
<evidence type="ECO:0000313" key="3">
    <source>
        <dbReference type="Proteomes" id="UP000027730"/>
    </source>
</evidence>
<dbReference type="OrthoDB" id="3629846at2759"/>
<keyword evidence="1" id="KW-0732">Signal</keyword>
<dbReference type="AlphaFoldDB" id="A0A074XMB2"/>
<dbReference type="GeneID" id="25413310"/>
<feature type="chain" id="PRO_5001702484" evidence="1">
    <location>
        <begin position="18"/>
        <end position="306"/>
    </location>
</feature>
<dbReference type="EMBL" id="KL584705">
    <property type="protein sequence ID" value="KEQ75716.1"/>
    <property type="molecule type" value="Genomic_DNA"/>
</dbReference>
<organism evidence="2 3">
    <name type="scientific">Aureobasidium namibiae CBS 147.97</name>
    <dbReference type="NCBI Taxonomy" id="1043004"/>
    <lineage>
        <taxon>Eukaryota</taxon>
        <taxon>Fungi</taxon>
        <taxon>Dikarya</taxon>
        <taxon>Ascomycota</taxon>
        <taxon>Pezizomycotina</taxon>
        <taxon>Dothideomycetes</taxon>
        <taxon>Dothideomycetidae</taxon>
        <taxon>Dothideales</taxon>
        <taxon>Saccotheciaceae</taxon>
        <taxon>Aureobasidium</taxon>
    </lineage>
</organism>
<sequence length="306" mass="32903">MRPLLSLSRSLPLLAAAQTDNYVGGAGIISPGGPSAVNASLEATELAGRHPNGTASTTFQRLVDDTQETWTWRVNITDIAVPNEPTNLGMSSANSSEHLHIVNTQWELQWPDDNNASESFTDFLRRIDSKAYFNAIIVNLLSNITRAYSNQTNGNCTAVLGDDCVRSIESAASTGNYLKTSDLTGCASTLNVARTDTGADLGFEISSAFIDRNVSSPELQPYGTLFYSTSRTFTSDNLTLFNEAESAVQLFIMQIVPLNASKSNTDATVLCQIVDGSKTSGAISWRQSSAAAWAVVMTAFIVMMCQ</sequence>
<proteinExistence type="predicted"/>